<evidence type="ECO:0000313" key="1">
    <source>
        <dbReference type="EMBL" id="MDB6374560.1"/>
    </source>
</evidence>
<proteinExistence type="predicted"/>
<reference evidence="1" key="1">
    <citation type="submission" date="2023-01" db="EMBL/GenBank/DDBJ databases">
        <title>Genome sequencing of Photorhabdus bodei 09-20.</title>
        <authorList>
            <person name="Kalindamar S."/>
            <person name="Kumru S."/>
        </authorList>
    </citation>
    <scope>NUCLEOTIDE SEQUENCE</scope>
    <source>
        <strain evidence="1">09-20</strain>
    </source>
</reference>
<dbReference type="AlphaFoldDB" id="A0AAW6BPF4"/>
<dbReference type="Proteomes" id="UP001212996">
    <property type="component" value="Unassembled WGS sequence"/>
</dbReference>
<dbReference type="EMBL" id="JAQMFO010000049">
    <property type="protein sequence ID" value="MDB6374560.1"/>
    <property type="molecule type" value="Genomic_DNA"/>
</dbReference>
<comment type="caution">
    <text evidence="1">The sequence shown here is derived from an EMBL/GenBank/DDBJ whole genome shotgun (WGS) entry which is preliminary data.</text>
</comment>
<protein>
    <submittedName>
        <fullName evidence="1">Uncharacterized protein</fullName>
    </submittedName>
</protein>
<gene>
    <name evidence="1" type="ORF">PH362_22190</name>
</gene>
<dbReference type="RefSeq" id="WP_271867716.1">
    <property type="nucleotide sequence ID" value="NZ_JAQMFO010000049.1"/>
</dbReference>
<sequence>MAGNYIFAEQSDTFSLDSLLENVDPLLESKMDDSDEYDAY</sequence>
<evidence type="ECO:0000313" key="2">
    <source>
        <dbReference type="Proteomes" id="UP001212996"/>
    </source>
</evidence>
<accession>A0AAW6BPF4</accession>
<name>A0AAW6BPF4_9GAMM</name>
<organism evidence="1 2">
    <name type="scientific">Photorhabdus bodei</name>
    <dbReference type="NCBI Taxonomy" id="2029681"/>
    <lineage>
        <taxon>Bacteria</taxon>
        <taxon>Pseudomonadati</taxon>
        <taxon>Pseudomonadota</taxon>
        <taxon>Gammaproteobacteria</taxon>
        <taxon>Enterobacterales</taxon>
        <taxon>Morganellaceae</taxon>
        <taxon>Photorhabdus</taxon>
    </lineage>
</organism>